<accession>A0A0A8YFV4</accession>
<sequence length="28" mass="3283">MSNLFCTSIHIQNLFCSSIHFEIVFFTC</sequence>
<evidence type="ECO:0000313" key="1">
    <source>
        <dbReference type="EMBL" id="JAD25134.1"/>
    </source>
</evidence>
<protein>
    <submittedName>
        <fullName evidence="1">Uncharacterized protein</fullName>
    </submittedName>
</protein>
<dbReference type="AlphaFoldDB" id="A0A0A8YFV4"/>
<reference evidence="1" key="2">
    <citation type="journal article" date="2015" name="Data Brief">
        <title>Shoot transcriptome of the giant reed, Arundo donax.</title>
        <authorList>
            <person name="Barrero R.A."/>
            <person name="Guerrero F.D."/>
            <person name="Moolhuijzen P."/>
            <person name="Goolsby J.A."/>
            <person name="Tidwell J."/>
            <person name="Bellgard S.E."/>
            <person name="Bellgard M.I."/>
        </authorList>
    </citation>
    <scope>NUCLEOTIDE SEQUENCE</scope>
    <source>
        <tissue evidence="1">Shoot tissue taken approximately 20 cm above the soil surface</tissue>
    </source>
</reference>
<dbReference type="EMBL" id="GBRH01272761">
    <property type="protein sequence ID" value="JAD25134.1"/>
    <property type="molecule type" value="Transcribed_RNA"/>
</dbReference>
<name>A0A0A8YFV4_ARUDO</name>
<organism evidence="1">
    <name type="scientific">Arundo donax</name>
    <name type="common">Giant reed</name>
    <name type="synonym">Donax arundinaceus</name>
    <dbReference type="NCBI Taxonomy" id="35708"/>
    <lineage>
        <taxon>Eukaryota</taxon>
        <taxon>Viridiplantae</taxon>
        <taxon>Streptophyta</taxon>
        <taxon>Embryophyta</taxon>
        <taxon>Tracheophyta</taxon>
        <taxon>Spermatophyta</taxon>
        <taxon>Magnoliopsida</taxon>
        <taxon>Liliopsida</taxon>
        <taxon>Poales</taxon>
        <taxon>Poaceae</taxon>
        <taxon>PACMAD clade</taxon>
        <taxon>Arundinoideae</taxon>
        <taxon>Arundineae</taxon>
        <taxon>Arundo</taxon>
    </lineage>
</organism>
<reference evidence="1" key="1">
    <citation type="submission" date="2014-09" db="EMBL/GenBank/DDBJ databases">
        <authorList>
            <person name="Magalhaes I.L.F."/>
            <person name="Oliveira U."/>
            <person name="Santos F.R."/>
            <person name="Vidigal T.H.D.A."/>
            <person name="Brescovit A.D."/>
            <person name="Santos A.J."/>
        </authorList>
    </citation>
    <scope>NUCLEOTIDE SEQUENCE</scope>
    <source>
        <tissue evidence="1">Shoot tissue taken approximately 20 cm above the soil surface</tissue>
    </source>
</reference>
<proteinExistence type="predicted"/>